<proteinExistence type="predicted"/>
<gene>
    <name evidence="2" type="ORF">SISSUDRAFT_1065818</name>
</gene>
<sequence length="204" mass="22522">MGDADEDPPRDVGPREPPLPCYATPYRAFSVSTLSIRLGYSVNHRDLSSITTTFPFTLNLLRNHFISSGETPDYDESKEQKFSTRLGFVERLLTQPVLHTIRPIVLVNARGTIYDTSPNTISEPTPKSITKSIPTLFSFRSSPSFSSKSTPVHLTAIAIPPATKGLQPRCADDDDEKLGHAPVKKTGVVSFGKQKVNPDQVRRN</sequence>
<dbReference type="EMBL" id="KV428216">
    <property type="protein sequence ID" value="KZT33820.1"/>
    <property type="molecule type" value="Genomic_DNA"/>
</dbReference>
<dbReference type="AlphaFoldDB" id="A0A165Z126"/>
<reference evidence="2 3" key="1">
    <citation type="journal article" date="2016" name="Mol. Biol. Evol.">
        <title>Comparative Genomics of Early-Diverging Mushroom-Forming Fungi Provides Insights into the Origins of Lignocellulose Decay Capabilities.</title>
        <authorList>
            <person name="Nagy L.G."/>
            <person name="Riley R."/>
            <person name="Tritt A."/>
            <person name="Adam C."/>
            <person name="Daum C."/>
            <person name="Floudas D."/>
            <person name="Sun H."/>
            <person name="Yadav J.S."/>
            <person name="Pangilinan J."/>
            <person name="Larsson K.H."/>
            <person name="Matsuura K."/>
            <person name="Barry K."/>
            <person name="Labutti K."/>
            <person name="Kuo R."/>
            <person name="Ohm R.A."/>
            <person name="Bhattacharya S.S."/>
            <person name="Shirouzu T."/>
            <person name="Yoshinaga Y."/>
            <person name="Martin F.M."/>
            <person name="Grigoriev I.V."/>
            <person name="Hibbett D.S."/>
        </authorList>
    </citation>
    <scope>NUCLEOTIDE SEQUENCE [LARGE SCALE GENOMIC DNA]</scope>
    <source>
        <strain evidence="2 3">HHB10207 ss-3</strain>
    </source>
</reference>
<protein>
    <submittedName>
        <fullName evidence="2">Uncharacterized protein</fullName>
    </submittedName>
</protein>
<organism evidence="2 3">
    <name type="scientific">Sistotremastrum suecicum HHB10207 ss-3</name>
    <dbReference type="NCBI Taxonomy" id="1314776"/>
    <lineage>
        <taxon>Eukaryota</taxon>
        <taxon>Fungi</taxon>
        <taxon>Dikarya</taxon>
        <taxon>Basidiomycota</taxon>
        <taxon>Agaricomycotina</taxon>
        <taxon>Agaricomycetes</taxon>
        <taxon>Sistotremastrales</taxon>
        <taxon>Sistotremastraceae</taxon>
        <taxon>Sistotremastrum</taxon>
    </lineage>
</organism>
<keyword evidence="3" id="KW-1185">Reference proteome</keyword>
<feature type="region of interest" description="Disordered" evidence="1">
    <location>
        <begin position="164"/>
        <end position="184"/>
    </location>
</feature>
<evidence type="ECO:0000313" key="3">
    <source>
        <dbReference type="Proteomes" id="UP000076798"/>
    </source>
</evidence>
<evidence type="ECO:0000256" key="1">
    <source>
        <dbReference type="SAM" id="MobiDB-lite"/>
    </source>
</evidence>
<name>A0A165Z126_9AGAM</name>
<dbReference type="Proteomes" id="UP000076798">
    <property type="component" value="Unassembled WGS sequence"/>
</dbReference>
<evidence type="ECO:0000313" key="2">
    <source>
        <dbReference type="EMBL" id="KZT33820.1"/>
    </source>
</evidence>
<accession>A0A165Z126</accession>